<feature type="region of interest" description="Disordered" evidence="2">
    <location>
        <begin position="93"/>
        <end position="119"/>
    </location>
</feature>
<dbReference type="VEuPathDB" id="TrichDB:TRFO_08327"/>
<accession>A0A1J4JQ88</accession>
<dbReference type="EMBL" id="KX579566">
    <property type="protein sequence ID" value="ARM19800.1"/>
    <property type="molecule type" value="Genomic_DNA"/>
</dbReference>
<keyword evidence="5" id="KW-1185">Reference proteome</keyword>
<feature type="coiled-coil region" evidence="1">
    <location>
        <begin position="24"/>
        <end position="89"/>
    </location>
</feature>
<evidence type="ECO:0000313" key="5">
    <source>
        <dbReference type="Proteomes" id="UP000179807"/>
    </source>
</evidence>
<dbReference type="SMR" id="A0A1J4JQ88"/>
<feature type="region of interest" description="Disordered" evidence="2">
    <location>
        <begin position="869"/>
        <end position="890"/>
    </location>
</feature>
<evidence type="ECO:0000256" key="2">
    <source>
        <dbReference type="SAM" id="MobiDB-lite"/>
    </source>
</evidence>
<dbReference type="EMBL" id="MLAK01000993">
    <property type="protein sequence ID" value="OHS99683.1"/>
    <property type="molecule type" value="Genomic_DNA"/>
</dbReference>
<gene>
    <name evidence="4" type="ORF">TRFO_08327</name>
</gene>
<dbReference type="RefSeq" id="XP_068352820.1">
    <property type="nucleotide sequence ID" value="XM_068494219.1"/>
</dbReference>
<dbReference type="GO" id="GO:0005764">
    <property type="term" value="C:lysosome"/>
    <property type="evidence" value="ECO:0007669"/>
    <property type="project" value="TreeGrafter"/>
</dbReference>
<proteinExistence type="predicted"/>
<reference evidence="3" key="3">
    <citation type="journal article" date="2017" name="Biol. Cell">
        <title>The costa of trichomonads: A complex macromolecular cytoskeleton structure made of uncommon proteins.</title>
        <authorList>
            <person name="de Andrade Rosa I."/>
            <person name="Brigido M.C."/>
            <person name="de Oliveira Santos E."/>
            <person name="Gonzaga L."/>
            <person name="Zingali R.B."/>
            <person name="de Vasconcelos A.T."/>
            <person name="de Souza W."/>
            <person name="Benchimol M."/>
        </authorList>
    </citation>
    <scope>NUCLEOTIDE SEQUENCE</scope>
    <source>
        <strain evidence="3">8327</strain>
    </source>
</reference>
<feature type="region of interest" description="Disordered" evidence="2">
    <location>
        <begin position="1"/>
        <end position="21"/>
    </location>
</feature>
<dbReference type="GO" id="GO:1901098">
    <property type="term" value="P:positive regulation of autophagosome maturation"/>
    <property type="evidence" value="ECO:0007669"/>
    <property type="project" value="TreeGrafter"/>
</dbReference>
<dbReference type="GO" id="GO:0072383">
    <property type="term" value="P:plus-end-directed vesicle transport along microtubule"/>
    <property type="evidence" value="ECO:0007669"/>
    <property type="project" value="TreeGrafter"/>
</dbReference>
<dbReference type="PANTHER" id="PTHR46753:SF2">
    <property type="entry name" value="FYVE AND COILED-COIL DOMAIN-CONTAINING PROTEIN 1"/>
    <property type="match status" value="1"/>
</dbReference>
<dbReference type="PANTHER" id="PTHR46753">
    <property type="entry name" value="FYVE AND COILED-COIL DOMAIN-CONTAINING PROTEIN 1"/>
    <property type="match status" value="1"/>
</dbReference>
<feature type="coiled-coil region" evidence="1">
    <location>
        <begin position="217"/>
        <end position="336"/>
    </location>
</feature>
<feature type="region of interest" description="Disordered" evidence="2">
    <location>
        <begin position="346"/>
        <end position="381"/>
    </location>
</feature>
<feature type="compositionally biased region" description="Polar residues" evidence="2">
    <location>
        <begin position="103"/>
        <end position="116"/>
    </location>
</feature>
<dbReference type="OrthoDB" id="6108017at2759"/>
<organism evidence="4 5">
    <name type="scientific">Tritrichomonas foetus</name>
    <dbReference type="NCBI Taxonomy" id="1144522"/>
    <lineage>
        <taxon>Eukaryota</taxon>
        <taxon>Metamonada</taxon>
        <taxon>Parabasalia</taxon>
        <taxon>Tritrichomonadida</taxon>
        <taxon>Tritrichomonadidae</taxon>
        <taxon>Tritrichomonas</taxon>
    </lineage>
</organism>
<evidence type="ECO:0000256" key="1">
    <source>
        <dbReference type="SAM" id="Coils"/>
    </source>
</evidence>
<keyword evidence="1" id="KW-0175">Coiled coil</keyword>
<reference evidence="4 5" key="2">
    <citation type="submission" date="2016-10" db="EMBL/GenBank/DDBJ databases">
        <authorList>
            <person name="Benchimol M."/>
            <person name="Almeida L.G."/>
            <person name="Vasconcelos A.T."/>
            <person name="Perreira-Neves A."/>
            <person name="Rosa I.A."/>
            <person name="Tasca T."/>
            <person name="Bogo M.R."/>
            <person name="de Souza W."/>
        </authorList>
    </citation>
    <scope>NUCLEOTIDE SEQUENCE [LARGE SCALE GENOMIC DNA]</scope>
    <source>
        <strain evidence="4 5">K</strain>
    </source>
</reference>
<dbReference type="Proteomes" id="UP000179807">
    <property type="component" value="Unassembled WGS sequence"/>
</dbReference>
<evidence type="ECO:0000313" key="3">
    <source>
        <dbReference type="EMBL" id="ARM19800.1"/>
    </source>
</evidence>
<protein>
    <submittedName>
        <fullName evidence="4">Uncharacterized protein</fullName>
    </submittedName>
</protein>
<dbReference type="AlphaFoldDB" id="A0A1J4JQ88"/>
<dbReference type="Gene3D" id="1.10.287.1490">
    <property type="match status" value="1"/>
</dbReference>
<dbReference type="GO" id="GO:0005776">
    <property type="term" value="C:autophagosome"/>
    <property type="evidence" value="ECO:0007669"/>
    <property type="project" value="TreeGrafter"/>
</dbReference>
<sequence>MSDFESSNFDQSTSEAEAKRAFATNRLNERLDELMKENTTLRAQFEEAVNLTSQMEDLHKQNATLLGQIRDLKAEKDDLNHRLEILVQKDKETSARLNHEKTTSSSQRGSDLSSMNKEIEKVKQQSKAQIDSIYEQLEQAEQAREKENVEKRLLIRKLDTVITDAARYFETNFNTIEDVLNAFNQPRSREATQTTTAIGQSLIGSRSVAPATQVSALQQQKNDNQELHKKIRRLKKQINEKEDLLQAAEDERNKLNREFERSKRENNEAIQNLNEQLHAVTDQIQRDADQYNHNLSQYEAKINSMKIEMEKEKKKCKKANDERKSLKRQLHNAQLASPIRAAAERAAVSVNMSDSDSDSAPSPHSLPPRTRPAHYSNDFNNDATDQLISQKAELSEQLTQANRKKEQLAKLLQQRDQQIHNAQIETDKVRNELTALKAVYEEQGHEVDTLRSALITREDAKEKIKEVEPKEKQPNPQVAKYRKALEDQKQKYFQLQITADKKDTQIQQLQLDVKHLTQKVEEAEQDAERAHNETKDLRTSMINTSQPTAEDLIPPSAFRCNEFPPDLSSKVAKIANNHSLQPASKIQNSYKVIRKYFMQQVTMRDNALDEAYSENQTISNAVNQFLVDASIALDDQPVTFKDFFSQNAGKDLVDKVQQLRADNSNLHHENELMKNTLSQLRETFVEIGDGQDPTSHILQIRDRLDQTEQELQATSKKMRSYKSQLKKCEQQAKKNEQQLKSAIDDLKQENETLSQHQETTKQQLQDLKAENQRLTVELSDVTHTREDLESTIIQDHDDQIQKATSQFEEQVNSLKKQLRQQKATYDELERDYHVAQDELDRLRKQVITLKNQKAAKDAEFNELQKQVEENEKAAQERHETEKESLKSSYQSTIEKLHEQCEKHREDIKHLNQQIADKDIASANSKSQIAKLTKEKLKAINDMSQMKEQLKREQKLMETTIRNNKAQAESEYNKRLEEVKNKTDSEKRALYAYCLDAFRDYFNPGVNINESSYKSTIDKVHEKIVALQKSDSTVRSMVGAGSNQTTEDAVAQLLL</sequence>
<feature type="coiled-coil region" evidence="1">
    <location>
        <begin position="499"/>
        <end position="540"/>
    </location>
</feature>
<feature type="compositionally biased region" description="Basic and acidic residues" evidence="2">
    <location>
        <begin position="93"/>
        <end position="102"/>
    </location>
</feature>
<feature type="coiled-coil region" evidence="1">
    <location>
        <begin position="384"/>
        <end position="425"/>
    </location>
</feature>
<feature type="coiled-coil region" evidence="1">
    <location>
        <begin position="123"/>
        <end position="157"/>
    </location>
</feature>
<reference evidence="3" key="1">
    <citation type="submission" date="2016-07" db="EMBL/GenBank/DDBJ databases">
        <authorList>
            <person name="Rosa I.A."/>
            <person name="Brigido M.C."/>
            <person name="Santos E.O."/>
            <person name="Almeida L.G.P."/>
            <person name="Zingalli R.B."/>
            <person name="Vasconcelos A.T.R."/>
            <person name="Souza W."/>
            <person name="Benchimol M."/>
        </authorList>
    </citation>
    <scope>NUCLEOTIDE SEQUENCE</scope>
    <source>
        <strain evidence="3">8327</strain>
    </source>
</reference>
<evidence type="ECO:0000313" key="4">
    <source>
        <dbReference type="EMBL" id="OHS99683.1"/>
    </source>
</evidence>
<feature type="compositionally biased region" description="Basic and acidic residues" evidence="2">
    <location>
        <begin position="869"/>
        <end position="885"/>
    </location>
</feature>
<dbReference type="GO" id="GO:0005770">
    <property type="term" value="C:late endosome"/>
    <property type="evidence" value="ECO:0007669"/>
    <property type="project" value="TreeGrafter"/>
</dbReference>
<dbReference type="GeneID" id="94828923"/>
<name>A0A1J4JQ88_9EUKA</name>
<feature type="compositionally biased region" description="Polar residues" evidence="2">
    <location>
        <begin position="1"/>
        <end position="15"/>
    </location>
</feature>